<dbReference type="AlphaFoldDB" id="A0A381U7J2"/>
<dbReference type="InterPro" id="IPR028098">
    <property type="entry name" value="Glyco_trans_4-like_N"/>
</dbReference>
<evidence type="ECO:0000256" key="1">
    <source>
        <dbReference type="ARBA" id="ARBA00022679"/>
    </source>
</evidence>
<dbReference type="Gene3D" id="3.40.50.2000">
    <property type="entry name" value="Glycogen Phosphorylase B"/>
    <property type="match status" value="2"/>
</dbReference>
<dbReference type="PANTHER" id="PTHR46401">
    <property type="entry name" value="GLYCOSYLTRANSFERASE WBBK-RELATED"/>
    <property type="match status" value="1"/>
</dbReference>
<gene>
    <name evidence="3" type="ORF">METZ01_LOCUS77069</name>
</gene>
<dbReference type="GO" id="GO:0009103">
    <property type="term" value="P:lipopolysaccharide biosynthetic process"/>
    <property type="evidence" value="ECO:0007669"/>
    <property type="project" value="TreeGrafter"/>
</dbReference>
<protein>
    <recommendedName>
        <fullName evidence="2">Glycosyltransferase subfamily 4-like N-terminal domain-containing protein</fullName>
    </recommendedName>
</protein>
<dbReference type="GO" id="GO:0016757">
    <property type="term" value="F:glycosyltransferase activity"/>
    <property type="evidence" value="ECO:0007669"/>
    <property type="project" value="TreeGrafter"/>
</dbReference>
<proteinExistence type="predicted"/>
<dbReference type="EMBL" id="UINC01005894">
    <property type="protein sequence ID" value="SVA24215.1"/>
    <property type="molecule type" value="Genomic_DNA"/>
</dbReference>
<accession>A0A381U7J2</accession>
<reference evidence="3" key="1">
    <citation type="submission" date="2018-05" db="EMBL/GenBank/DDBJ databases">
        <authorList>
            <person name="Lanie J.A."/>
            <person name="Ng W.-L."/>
            <person name="Kazmierczak K.M."/>
            <person name="Andrzejewski T.M."/>
            <person name="Davidsen T.M."/>
            <person name="Wayne K.J."/>
            <person name="Tettelin H."/>
            <person name="Glass J.I."/>
            <person name="Rusch D."/>
            <person name="Podicherti R."/>
            <person name="Tsui H.-C.T."/>
            <person name="Winkler M.E."/>
        </authorList>
    </citation>
    <scope>NUCLEOTIDE SEQUENCE</scope>
</reference>
<name>A0A381U7J2_9ZZZZ</name>
<feature type="domain" description="Glycosyltransferase subfamily 4-like N-terminal" evidence="2">
    <location>
        <begin position="19"/>
        <end position="175"/>
    </location>
</feature>
<evidence type="ECO:0000259" key="2">
    <source>
        <dbReference type="Pfam" id="PF13439"/>
    </source>
</evidence>
<dbReference type="Pfam" id="PF13439">
    <property type="entry name" value="Glyco_transf_4"/>
    <property type="match status" value="1"/>
</dbReference>
<evidence type="ECO:0000313" key="3">
    <source>
        <dbReference type="EMBL" id="SVA24215.1"/>
    </source>
</evidence>
<dbReference type="SUPFAM" id="SSF53756">
    <property type="entry name" value="UDP-Glycosyltransferase/glycogen phosphorylase"/>
    <property type="match status" value="1"/>
</dbReference>
<organism evidence="3">
    <name type="scientific">marine metagenome</name>
    <dbReference type="NCBI Taxonomy" id="408172"/>
    <lineage>
        <taxon>unclassified sequences</taxon>
        <taxon>metagenomes</taxon>
        <taxon>ecological metagenomes</taxon>
    </lineage>
</organism>
<sequence length="365" mass="38332">VSGPIRVAHLLEQCWHRVPGGTAVAAVGLAQALHARPDVDVTGITARHASGPPHHLDPGVPLAASRLPRAVLYEAWHRTGRPRVDRLVGLPDLVHATGGAVPATTRPLVATIHDLAWRHHPQAATRRGRRLFEAWLADSRRADRVVCPSEATRRHLADAGFPDDRVTVVPLGADPVPAAPDRARRLRDDHGLDGPVALWVGTVEPRKNLPVLARAVAAVDGLTLVVVGPAGWGEDLSTALAPLGDRVVVAGPVDEATKHAWFDAADVFCLPSLLEGFGLPVLEAMGHGTPVVTSADTATAEVAGDAGLTVDPTDVDAVADGLRRVLNDPALAARLAEAGRDRAATLTWAATAEATVGVYREVLGR</sequence>
<dbReference type="PANTHER" id="PTHR46401:SF2">
    <property type="entry name" value="GLYCOSYLTRANSFERASE WBBK-RELATED"/>
    <property type="match status" value="1"/>
</dbReference>
<dbReference type="Pfam" id="PF13692">
    <property type="entry name" value="Glyco_trans_1_4"/>
    <property type="match status" value="1"/>
</dbReference>
<keyword evidence="1" id="KW-0808">Transferase</keyword>
<dbReference type="CDD" id="cd03809">
    <property type="entry name" value="GT4_MtfB-like"/>
    <property type="match status" value="1"/>
</dbReference>
<feature type="non-terminal residue" evidence="3">
    <location>
        <position position="1"/>
    </location>
</feature>